<dbReference type="GO" id="GO:0000160">
    <property type="term" value="P:phosphorelay signal transduction system"/>
    <property type="evidence" value="ECO:0007669"/>
    <property type="project" value="UniProtKB-KW"/>
</dbReference>
<feature type="modified residue" description="4-aspartylphosphate" evidence="8">
    <location>
        <position position="55"/>
    </location>
</feature>
<dbReference type="Gene3D" id="3.40.50.2300">
    <property type="match status" value="1"/>
</dbReference>
<protein>
    <recommendedName>
        <fullName evidence="13">Response regulator</fullName>
    </recommendedName>
</protein>
<dbReference type="PANTHER" id="PTHR42713:SF3">
    <property type="entry name" value="TRANSCRIPTIONAL REGULATORY PROTEIN HPTR"/>
    <property type="match status" value="1"/>
</dbReference>
<dbReference type="SUPFAM" id="SSF46689">
    <property type="entry name" value="Homeodomain-like"/>
    <property type="match status" value="2"/>
</dbReference>
<dbReference type="Pfam" id="PF00072">
    <property type="entry name" value="Response_reg"/>
    <property type="match status" value="1"/>
</dbReference>
<dbReference type="Proteomes" id="UP000637643">
    <property type="component" value="Unassembled WGS sequence"/>
</dbReference>
<dbReference type="PROSITE" id="PS50110">
    <property type="entry name" value="RESPONSE_REGULATORY"/>
    <property type="match status" value="1"/>
</dbReference>
<dbReference type="PROSITE" id="PS01124">
    <property type="entry name" value="HTH_ARAC_FAMILY_2"/>
    <property type="match status" value="1"/>
</dbReference>
<dbReference type="GO" id="GO:0043565">
    <property type="term" value="F:sequence-specific DNA binding"/>
    <property type="evidence" value="ECO:0007669"/>
    <property type="project" value="InterPro"/>
</dbReference>
<evidence type="ECO:0000256" key="5">
    <source>
        <dbReference type="ARBA" id="ARBA00023015"/>
    </source>
</evidence>
<evidence type="ECO:0000259" key="10">
    <source>
        <dbReference type="PROSITE" id="PS50110"/>
    </source>
</evidence>
<dbReference type="SMART" id="SM00342">
    <property type="entry name" value="HTH_ARAC"/>
    <property type="match status" value="1"/>
</dbReference>
<dbReference type="InterPro" id="IPR011006">
    <property type="entry name" value="CheY-like_superfamily"/>
</dbReference>
<dbReference type="PANTHER" id="PTHR42713">
    <property type="entry name" value="HISTIDINE KINASE-RELATED"/>
    <property type="match status" value="1"/>
</dbReference>
<evidence type="ECO:0000256" key="7">
    <source>
        <dbReference type="ARBA" id="ARBA00023163"/>
    </source>
</evidence>
<reference evidence="11" key="1">
    <citation type="journal article" date="2014" name="Int. J. Syst. Evol. Microbiol.">
        <title>Complete genome sequence of Corynebacterium casei LMG S-19264T (=DSM 44701T), isolated from a smear-ripened cheese.</title>
        <authorList>
            <consortium name="US DOE Joint Genome Institute (JGI-PGF)"/>
            <person name="Walter F."/>
            <person name="Albersmeier A."/>
            <person name="Kalinowski J."/>
            <person name="Ruckert C."/>
        </authorList>
    </citation>
    <scope>NUCLEOTIDE SEQUENCE</scope>
    <source>
        <strain evidence="11">CGMCC 1.16134</strain>
    </source>
</reference>
<organism evidence="11 12">
    <name type="scientific">Paenibacillus albidus</name>
    <dbReference type="NCBI Taxonomy" id="2041023"/>
    <lineage>
        <taxon>Bacteria</taxon>
        <taxon>Bacillati</taxon>
        <taxon>Bacillota</taxon>
        <taxon>Bacilli</taxon>
        <taxon>Bacillales</taxon>
        <taxon>Paenibacillaceae</taxon>
        <taxon>Paenibacillus</taxon>
    </lineage>
</organism>
<evidence type="ECO:0000256" key="2">
    <source>
        <dbReference type="ARBA" id="ARBA00022490"/>
    </source>
</evidence>
<feature type="domain" description="HTH araC/xylS-type" evidence="9">
    <location>
        <begin position="448"/>
        <end position="546"/>
    </location>
</feature>
<dbReference type="InterPro" id="IPR001789">
    <property type="entry name" value="Sig_transdc_resp-reg_receiver"/>
</dbReference>
<keyword evidence="6" id="KW-0238">DNA-binding</keyword>
<dbReference type="GO" id="GO:0005737">
    <property type="term" value="C:cytoplasm"/>
    <property type="evidence" value="ECO:0007669"/>
    <property type="project" value="UniProtKB-SubCell"/>
</dbReference>
<dbReference type="InterPro" id="IPR020449">
    <property type="entry name" value="Tscrpt_reg_AraC-type_HTH"/>
</dbReference>
<comment type="subcellular location">
    <subcellularLocation>
        <location evidence="1">Cytoplasm</location>
    </subcellularLocation>
</comment>
<evidence type="ECO:0000313" key="12">
    <source>
        <dbReference type="Proteomes" id="UP000637643"/>
    </source>
</evidence>
<keyword evidence="5" id="KW-0805">Transcription regulation</keyword>
<dbReference type="CDD" id="cd17536">
    <property type="entry name" value="REC_YesN-like"/>
    <property type="match status" value="1"/>
</dbReference>
<reference evidence="11" key="2">
    <citation type="submission" date="2020-09" db="EMBL/GenBank/DDBJ databases">
        <authorList>
            <person name="Sun Q."/>
            <person name="Zhou Y."/>
        </authorList>
    </citation>
    <scope>NUCLEOTIDE SEQUENCE</scope>
    <source>
        <strain evidence="11">CGMCC 1.16134</strain>
    </source>
</reference>
<dbReference type="InterPro" id="IPR009057">
    <property type="entry name" value="Homeodomain-like_sf"/>
</dbReference>
<proteinExistence type="predicted"/>
<dbReference type="AlphaFoldDB" id="A0A917FK96"/>
<keyword evidence="2" id="KW-0963">Cytoplasm</keyword>
<keyword evidence="4" id="KW-0902">Two-component regulatory system</keyword>
<gene>
    <name evidence="11" type="ORF">GCM10010912_34210</name>
</gene>
<dbReference type="EMBL" id="BMKR01000013">
    <property type="protein sequence ID" value="GGF86067.1"/>
    <property type="molecule type" value="Genomic_DNA"/>
</dbReference>
<dbReference type="SMART" id="SM00448">
    <property type="entry name" value="REC"/>
    <property type="match status" value="1"/>
</dbReference>
<evidence type="ECO:0000259" key="9">
    <source>
        <dbReference type="PROSITE" id="PS01124"/>
    </source>
</evidence>
<dbReference type="SUPFAM" id="SSF52172">
    <property type="entry name" value="CheY-like"/>
    <property type="match status" value="1"/>
</dbReference>
<dbReference type="PROSITE" id="PS00041">
    <property type="entry name" value="HTH_ARAC_FAMILY_1"/>
    <property type="match status" value="1"/>
</dbReference>
<keyword evidence="12" id="KW-1185">Reference proteome</keyword>
<evidence type="ECO:0000256" key="6">
    <source>
        <dbReference type="ARBA" id="ARBA00023125"/>
    </source>
</evidence>
<dbReference type="PRINTS" id="PR00032">
    <property type="entry name" value="HTHARAC"/>
</dbReference>
<dbReference type="Pfam" id="PF12833">
    <property type="entry name" value="HTH_18"/>
    <property type="match status" value="1"/>
</dbReference>
<name>A0A917FK96_9BACL</name>
<feature type="domain" description="Response regulatory" evidence="10">
    <location>
        <begin position="3"/>
        <end position="120"/>
    </location>
</feature>
<keyword evidence="7" id="KW-0804">Transcription</keyword>
<comment type="caution">
    <text evidence="11">The sequence shown here is derived from an EMBL/GenBank/DDBJ whole genome shotgun (WGS) entry which is preliminary data.</text>
</comment>
<dbReference type="Gene3D" id="1.10.10.60">
    <property type="entry name" value="Homeodomain-like"/>
    <property type="match status" value="2"/>
</dbReference>
<keyword evidence="3 8" id="KW-0597">Phosphoprotein</keyword>
<evidence type="ECO:0000256" key="3">
    <source>
        <dbReference type="ARBA" id="ARBA00022553"/>
    </source>
</evidence>
<sequence>MFQVLIVDDEESVVDGVAATLPCERLEISTIHKALSASEALAVVLNHPVDLLITDIRMPGMSGLELLTRMQETSKSTKCILLTGHADFNYAKQAIQGGAINYLLKPVDDEELIGAVEQALAAIRQEWQSVVSRRRTERTLKENLPVLRRNLLLELVQRKRLSEEVLESRLQTLELPIAREDRVALVMVRLEEPFIQYDDYNLLLMEYAVTNIADEVLGEHYAVWSCRDPHGYLLLALKPLAGRNLVPEQATAAAKQLEDEAGKLARLVQLVQNFVQVTLKGGISVAGGEWGIFPAVLADAYEEGLLAFRRHIGGGFSLIQRQASLTNRPIRTLYHLYEPPSLTDLLEGGRWGDFREKVEQVFAELEERFAGSGQHALEAYWAIAGALAYITHKSGYGLFDLVSGGQDLLSCDTFRSIGQMHGRTLELIDTVQSELEGDAEHAHAAVIRRIRSYIEDHLAEDVSLQAIAKEVFLHPVYLSQLYKNVTGESLSDFVLRLRMEKAAFQIKHSRKKVYEVAECAGYHHVPYFIKVFKKYYGMTPQEYRDAHT</sequence>
<evidence type="ECO:0000256" key="1">
    <source>
        <dbReference type="ARBA" id="ARBA00004496"/>
    </source>
</evidence>
<dbReference type="RefSeq" id="WP_189026910.1">
    <property type="nucleotide sequence ID" value="NZ_BMKR01000013.1"/>
</dbReference>
<dbReference type="InterPro" id="IPR051552">
    <property type="entry name" value="HptR"/>
</dbReference>
<evidence type="ECO:0000313" key="11">
    <source>
        <dbReference type="EMBL" id="GGF86067.1"/>
    </source>
</evidence>
<evidence type="ECO:0008006" key="13">
    <source>
        <dbReference type="Google" id="ProtNLM"/>
    </source>
</evidence>
<evidence type="ECO:0000256" key="8">
    <source>
        <dbReference type="PROSITE-ProRule" id="PRU00169"/>
    </source>
</evidence>
<dbReference type="GO" id="GO:0003700">
    <property type="term" value="F:DNA-binding transcription factor activity"/>
    <property type="evidence" value="ECO:0007669"/>
    <property type="project" value="InterPro"/>
</dbReference>
<dbReference type="InterPro" id="IPR018060">
    <property type="entry name" value="HTH_AraC"/>
</dbReference>
<evidence type="ECO:0000256" key="4">
    <source>
        <dbReference type="ARBA" id="ARBA00023012"/>
    </source>
</evidence>
<accession>A0A917FK96</accession>
<dbReference type="InterPro" id="IPR018062">
    <property type="entry name" value="HTH_AraC-typ_CS"/>
</dbReference>